<reference evidence="1 2" key="1">
    <citation type="submission" date="2017-08" db="EMBL/GenBank/DDBJ databases">
        <title>Comparative genomics of bacteria isolated from necrotic lesions of AOD affected trees.</title>
        <authorList>
            <person name="Doonan J."/>
            <person name="Denman S."/>
            <person name="McDonald J.E."/>
        </authorList>
    </citation>
    <scope>NUCLEOTIDE SEQUENCE [LARGE SCALE GENOMIC DNA]</scope>
    <source>
        <strain evidence="1 2">477</strain>
    </source>
</reference>
<proteinExistence type="predicted"/>
<evidence type="ECO:0000313" key="1">
    <source>
        <dbReference type="EMBL" id="AXW87802.1"/>
    </source>
</evidence>
<organism evidence="1 2">
    <name type="scientific">Lonsdalea britannica</name>
    <dbReference type="NCBI Taxonomy" id="1082704"/>
    <lineage>
        <taxon>Bacteria</taxon>
        <taxon>Pseudomonadati</taxon>
        <taxon>Pseudomonadota</taxon>
        <taxon>Gammaproteobacteria</taxon>
        <taxon>Enterobacterales</taxon>
        <taxon>Pectobacteriaceae</taxon>
        <taxon>Lonsdalea</taxon>
    </lineage>
</organism>
<accession>A0AAD0WLF2</accession>
<dbReference type="Proteomes" id="UP000263881">
    <property type="component" value="Chromosome"/>
</dbReference>
<dbReference type="AlphaFoldDB" id="A0AAD0WLF2"/>
<name>A0AAD0WLF2_9GAMM</name>
<gene>
    <name evidence="1" type="ORF">CKQ53_13030</name>
</gene>
<sequence length="65" mass="7783">MNEQNSRVKIALDALGRMMWHHDEWVEIARRYRFVPGVKEANRQALRCKALGLVFHDRILNRRPL</sequence>
<dbReference type="EMBL" id="CP023009">
    <property type="protein sequence ID" value="AXW87802.1"/>
    <property type="molecule type" value="Genomic_DNA"/>
</dbReference>
<keyword evidence="2" id="KW-1185">Reference proteome</keyword>
<evidence type="ECO:0000313" key="2">
    <source>
        <dbReference type="Proteomes" id="UP000263881"/>
    </source>
</evidence>
<protein>
    <submittedName>
        <fullName evidence="1">Uncharacterized protein</fullName>
    </submittedName>
</protein>
<dbReference type="RefSeq" id="WP_094118453.1">
    <property type="nucleotide sequence ID" value="NZ_CP023009.1"/>
</dbReference>
<dbReference type="KEGG" id="lbq:CKQ53_13030"/>